<name>S3UZ74_9LEPT</name>
<dbReference type="EMBL" id="AKWZ02000002">
    <property type="protein sequence ID" value="EPG75731.1"/>
    <property type="molecule type" value="Genomic_DNA"/>
</dbReference>
<protein>
    <submittedName>
        <fullName evidence="1">Uncharacterized protein</fullName>
    </submittedName>
</protein>
<accession>S3UZ74</accession>
<comment type="caution">
    <text evidence="1">The sequence shown here is derived from an EMBL/GenBank/DDBJ whole genome shotgun (WGS) entry which is preliminary data.</text>
</comment>
<organism evidence="1 2">
    <name type="scientific">Leptospira fainei serovar Hurstbridge str. BUT 6</name>
    <dbReference type="NCBI Taxonomy" id="1193011"/>
    <lineage>
        <taxon>Bacteria</taxon>
        <taxon>Pseudomonadati</taxon>
        <taxon>Spirochaetota</taxon>
        <taxon>Spirochaetia</taxon>
        <taxon>Leptospirales</taxon>
        <taxon>Leptospiraceae</taxon>
        <taxon>Leptospira</taxon>
    </lineage>
</organism>
<gene>
    <name evidence="1" type="ORF">LEP1GSC058_0841</name>
</gene>
<keyword evidence="2" id="KW-1185">Reference proteome</keyword>
<evidence type="ECO:0000313" key="2">
    <source>
        <dbReference type="Proteomes" id="UP000014540"/>
    </source>
</evidence>
<dbReference type="AlphaFoldDB" id="S3UZ74"/>
<reference evidence="1" key="1">
    <citation type="submission" date="2013-04" db="EMBL/GenBank/DDBJ databases">
        <authorList>
            <person name="Harkins D.M."/>
            <person name="Durkin A.S."/>
            <person name="Selengut J.D."/>
            <person name="Sanka R."/>
            <person name="DePew J."/>
            <person name="Purushe J."/>
            <person name="Ahmed A."/>
            <person name="van der Linden H."/>
            <person name="Goris M.G.A."/>
            <person name="Hartskeerl R.A."/>
            <person name="Vinetz J.M."/>
            <person name="Sutton G.G."/>
            <person name="Nelson W.C."/>
            <person name="Fouts D.E."/>
        </authorList>
    </citation>
    <scope>NUCLEOTIDE SEQUENCE [LARGE SCALE GENOMIC DNA]</scope>
    <source>
        <strain evidence="1">BUT 6</strain>
    </source>
</reference>
<dbReference type="Proteomes" id="UP000014540">
    <property type="component" value="Unassembled WGS sequence"/>
</dbReference>
<sequence>MRISVYLNDLLRQSFLLFAIRFKEEEEFSDKPGLFFNRLWGPDRWYSFENDVSDKRNFFNPFFKPNFCMSSSS</sequence>
<proteinExistence type="predicted"/>
<evidence type="ECO:0000313" key="1">
    <source>
        <dbReference type="EMBL" id="EPG75731.1"/>
    </source>
</evidence>